<organism evidence="8 9">
    <name type="scientific">Salinigranum rubrum</name>
    <dbReference type="NCBI Taxonomy" id="755307"/>
    <lineage>
        <taxon>Archaea</taxon>
        <taxon>Methanobacteriati</taxon>
        <taxon>Methanobacteriota</taxon>
        <taxon>Stenosarchaea group</taxon>
        <taxon>Halobacteria</taxon>
        <taxon>Halobacteriales</taxon>
        <taxon>Haloferacaceae</taxon>
        <taxon>Salinigranum</taxon>
    </lineage>
</organism>
<keyword evidence="5" id="KW-0418">Kinase</keyword>
<dbReference type="AlphaFoldDB" id="A0A2I8VPV1"/>
<evidence type="ECO:0000256" key="6">
    <source>
        <dbReference type="ARBA" id="ARBA00022801"/>
    </source>
</evidence>
<keyword evidence="2" id="KW-0597">Phosphoprotein</keyword>
<sequence length="473" mass="50999">MDGFDTVLGGGFLRGYHYLIRGTPGAGKTVLGWHFLVADGGGDALYVTFEECPEKIRRNAASLGIDLDSVTILDMSPEARSFAEGASYDVFAPSAVEYESLTDRVRAQVEASPKRVLLDPVTQLRYLAPDEYQFRRELLSLMGLLTEQRATVLFTSQASPETPDSDLQFMGDGIVELSRPNGGRVLDVPKFRGGSVATGPHAVTLDQGGMTVYPRVVPDHDGRPFVRTLASSGVPALDDLLHGGIELGTTTLFSGPTGIGKTTVGALFLVEAAGQGDHSVLYHLEEKPATFVERCAAIGTPVTELLESEALEVVGVTPSLLTVGEFLAQVQSNVTDETTFVMIDGVSGFEKLTNLSVEREELSALRSYLTARGITVVLTDEMPNITGDFRPTKSGETAIADNIVFMRYLEFNGELHRAIGVLKKRASDFEHRLRQFEITDEGVVIGDPITGLSGVLTGDPQWVGVGSDREEVL</sequence>
<dbReference type="GO" id="GO:0004674">
    <property type="term" value="F:protein serine/threonine kinase activity"/>
    <property type="evidence" value="ECO:0007669"/>
    <property type="project" value="UniProtKB-EC"/>
</dbReference>
<feature type="domain" description="KaiC" evidence="7">
    <location>
        <begin position="228"/>
        <end position="459"/>
    </location>
</feature>
<evidence type="ECO:0000256" key="1">
    <source>
        <dbReference type="ARBA" id="ARBA00012513"/>
    </source>
</evidence>
<dbReference type="InterPro" id="IPR003593">
    <property type="entry name" value="AAA+_ATPase"/>
</dbReference>
<keyword evidence="3" id="KW-0808">Transferase</keyword>
<dbReference type="GO" id="GO:0005524">
    <property type="term" value="F:ATP binding"/>
    <property type="evidence" value="ECO:0007669"/>
    <property type="project" value="InterPro"/>
</dbReference>
<dbReference type="EMBL" id="CP026309">
    <property type="protein sequence ID" value="AUV83951.1"/>
    <property type="molecule type" value="Genomic_DNA"/>
</dbReference>
<keyword evidence="9" id="KW-1185">Reference proteome</keyword>
<evidence type="ECO:0000256" key="5">
    <source>
        <dbReference type="ARBA" id="ARBA00022777"/>
    </source>
</evidence>
<dbReference type="Gene3D" id="3.40.50.300">
    <property type="entry name" value="P-loop containing nucleotide triphosphate hydrolases"/>
    <property type="match status" value="2"/>
</dbReference>
<evidence type="ECO:0000259" key="7">
    <source>
        <dbReference type="PROSITE" id="PS51146"/>
    </source>
</evidence>
<keyword evidence="6" id="KW-0378">Hydrolase</keyword>
<evidence type="ECO:0000256" key="3">
    <source>
        <dbReference type="ARBA" id="ARBA00022679"/>
    </source>
</evidence>
<dbReference type="PANTHER" id="PTHR42926">
    <property type="match status" value="1"/>
</dbReference>
<dbReference type="InterPro" id="IPR010624">
    <property type="entry name" value="KaiC_dom"/>
</dbReference>
<dbReference type="InterPro" id="IPR051347">
    <property type="entry name" value="Circadian_clock_KaiC-rel"/>
</dbReference>
<dbReference type="InterPro" id="IPR027417">
    <property type="entry name" value="P-loop_NTPase"/>
</dbReference>
<evidence type="ECO:0000313" key="9">
    <source>
        <dbReference type="Proteomes" id="UP000236584"/>
    </source>
</evidence>
<dbReference type="SMART" id="SM00382">
    <property type="entry name" value="AAA"/>
    <property type="match status" value="2"/>
</dbReference>
<dbReference type="PANTHER" id="PTHR42926:SF1">
    <property type="entry name" value="CIRCADIAN CLOCK OSCILLATOR PROTEIN KAIC 1"/>
    <property type="match status" value="1"/>
</dbReference>
<dbReference type="PROSITE" id="PS51146">
    <property type="entry name" value="KAIC"/>
    <property type="match status" value="2"/>
</dbReference>
<dbReference type="InterPro" id="IPR030665">
    <property type="entry name" value="KaiC"/>
</dbReference>
<feature type="domain" description="KaiC" evidence="7">
    <location>
        <begin position="1"/>
        <end position="226"/>
    </location>
</feature>
<evidence type="ECO:0000313" key="8">
    <source>
        <dbReference type="EMBL" id="AUV83951.1"/>
    </source>
</evidence>
<dbReference type="InterPro" id="IPR014774">
    <property type="entry name" value="KaiC-like_dom"/>
</dbReference>
<dbReference type="PRINTS" id="PR01874">
    <property type="entry name" value="DNAREPAIRADA"/>
</dbReference>
<evidence type="ECO:0000256" key="4">
    <source>
        <dbReference type="ARBA" id="ARBA00022737"/>
    </source>
</evidence>
<name>A0A2I8VPV1_9EURY</name>
<keyword evidence="4" id="KW-0677">Repeat</keyword>
<protein>
    <recommendedName>
        <fullName evidence="1">non-specific serine/threonine protein kinase</fullName>
        <ecNumber evidence="1">2.7.11.1</ecNumber>
    </recommendedName>
</protein>
<reference evidence="8 9" key="1">
    <citation type="submission" date="2018-01" db="EMBL/GenBank/DDBJ databases">
        <title>Complete genome sequence of Salinigranum rubrum GX10T, an extremely halophilic archaeon isolated from a marine solar saltern.</title>
        <authorList>
            <person name="Han S."/>
        </authorList>
    </citation>
    <scope>NUCLEOTIDE SEQUENCE [LARGE SCALE GENOMIC DNA]</scope>
    <source>
        <strain evidence="8 9">GX10</strain>
    </source>
</reference>
<dbReference type="EC" id="2.7.11.1" evidence="1"/>
<dbReference type="GO" id="GO:0016787">
    <property type="term" value="F:hydrolase activity"/>
    <property type="evidence" value="ECO:0007669"/>
    <property type="project" value="UniProtKB-KW"/>
</dbReference>
<dbReference type="SUPFAM" id="SSF52540">
    <property type="entry name" value="P-loop containing nucleoside triphosphate hydrolases"/>
    <property type="match status" value="2"/>
</dbReference>
<accession>A0A2I8VPV1</accession>
<dbReference type="Pfam" id="PF06745">
    <property type="entry name" value="ATPase"/>
    <property type="match status" value="2"/>
</dbReference>
<gene>
    <name evidence="8" type="ORF">C2R22_10445</name>
</gene>
<dbReference type="Proteomes" id="UP000236584">
    <property type="component" value="Chromosome"/>
</dbReference>
<proteinExistence type="predicted"/>
<evidence type="ECO:0000256" key="2">
    <source>
        <dbReference type="ARBA" id="ARBA00022553"/>
    </source>
</evidence>
<dbReference type="KEGG" id="srub:C2R22_10445"/>
<dbReference type="PIRSF" id="PIRSF039117">
    <property type="entry name" value="KaiC"/>
    <property type="match status" value="1"/>
</dbReference>